<dbReference type="AlphaFoldDB" id="A0A537KU77"/>
<dbReference type="InterPro" id="IPR036515">
    <property type="entry name" value="Transposase_17_sf"/>
</dbReference>
<dbReference type="SUPFAM" id="SSF143422">
    <property type="entry name" value="Transposase IS200-like"/>
    <property type="match status" value="1"/>
</dbReference>
<protein>
    <submittedName>
        <fullName evidence="2">Transposase</fullName>
    </submittedName>
</protein>
<proteinExistence type="predicted"/>
<evidence type="ECO:0000259" key="1">
    <source>
        <dbReference type="SMART" id="SM01321"/>
    </source>
</evidence>
<name>A0A537KU77_9BACT</name>
<gene>
    <name evidence="2" type="ORF">E6H01_11255</name>
</gene>
<dbReference type="Proteomes" id="UP000319353">
    <property type="component" value="Unassembled WGS sequence"/>
</dbReference>
<dbReference type="PANTHER" id="PTHR34322">
    <property type="entry name" value="TRANSPOSASE, Y1_TNP DOMAIN-CONTAINING"/>
    <property type="match status" value="1"/>
</dbReference>
<dbReference type="GO" id="GO:0003677">
    <property type="term" value="F:DNA binding"/>
    <property type="evidence" value="ECO:0007669"/>
    <property type="project" value="InterPro"/>
</dbReference>
<accession>A0A537KU77</accession>
<reference evidence="2 3" key="1">
    <citation type="journal article" date="2019" name="Nat. Microbiol.">
        <title>Mediterranean grassland soil C-N compound turnover is dependent on rainfall and depth, and is mediated by genomically divergent microorganisms.</title>
        <authorList>
            <person name="Diamond S."/>
            <person name="Andeer P.F."/>
            <person name="Li Z."/>
            <person name="Crits-Christoph A."/>
            <person name="Burstein D."/>
            <person name="Anantharaman K."/>
            <person name="Lane K.R."/>
            <person name="Thomas B.C."/>
            <person name="Pan C."/>
            <person name="Northen T.R."/>
            <person name="Banfield J.F."/>
        </authorList>
    </citation>
    <scope>NUCLEOTIDE SEQUENCE [LARGE SCALE GENOMIC DNA]</scope>
    <source>
        <strain evidence="2">NP_4</strain>
    </source>
</reference>
<feature type="domain" description="Transposase IS200-like" evidence="1">
    <location>
        <begin position="30"/>
        <end position="144"/>
    </location>
</feature>
<dbReference type="Pfam" id="PF01797">
    <property type="entry name" value="Y1_Tnp"/>
    <property type="match status" value="1"/>
</dbReference>
<evidence type="ECO:0000313" key="3">
    <source>
        <dbReference type="Proteomes" id="UP000319353"/>
    </source>
</evidence>
<dbReference type="EMBL" id="VBAL01000138">
    <property type="protein sequence ID" value="TMI99304.1"/>
    <property type="molecule type" value="Genomic_DNA"/>
</dbReference>
<sequence>MVGPRGRADPAHVFKRVRPLCMPRPPRIAFNGAIYHVTIHGNNDETVFRDDQDDRTYLHLLTRMLRRRAISLLAYGLMTNHIHLVVRTPQANISVAMQWLHGCYAAAFNRRHRRRGHLFGDRFFTSVVDSDEYLLESTRYIHLNPVRAGLVQRPEDYRWTSYPRYIGGNEELVPVEPDLVLKLLSKNPQRRESLYRRFIEDGLTGLWTPKQEGVSRIAIAAAAVLDAGGMPRAALCRQTPRNRTRTLLMGVLRGVEGLSTAEIAGYVGVKPRAVMTAAWRLSRDANRNPQMAERVATMRAAAGAALKAVADGTS</sequence>
<dbReference type="SMART" id="SM01321">
    <property type="entry name" value="Y1_Tnp"/>
    <property type="match status" value="1"/>
</dbReference>
<dbReference type="GO" id="GO:0006313">
    <property type="term" value="P:DNA transposition"/>
    <property type="evidence" value="ECO:0007669"/>
    <property type="project" value="InterPro"/>
</dbReference>
<evidence type="ECO:0000313" key="2">
    <source>
        <dbReference type="EMBL" id="TMI99304.1"/>
    </source>
</evidence>
<dbReference type="Gene3D" id="3.30.70.1290">
    <property type="entry name" value="Transposase IS200-like"/>
    <property type="match status" value="1"/>
</dbReference>
<organism evidence="2 3">
    <name type="scientific">Candidatus Segetimicrobium genomatis</name>
    <dbReference type="NCBI Taxonomy" id="2569760"/>
    <lineage>
        <taxon>Bacteria</taxon>
        <taxon>Bacillati</taxon>
        <taxon>Candidatus Sysuimicrobiota</taxon>
        <taxon>Candidatus Sysuimicrobiia</taxon>
        <taxon>Candidatus Sysuimicrobiales</taxon>
        <taxon>Candidatus Segetimicrobiaceae</taxon>
        <taxon>Candidatus Segetimicrobium</taxon>
    </lineage>
</organism>
<comment type="caution">
    <text evidence="2">The sequence shown here is derived from an EMBL/GenBank/DDBJ whole genome shotgun (WGS) entry which is preliminary data.</text>
</comment>
<dbReference type="NCBIfam" id="NF047646">
    <property type="entry name" value="REP_Tyr_transpos"/>
    <property type="match status" value="1"/>
</dbReference>
<dbReference type="PANTHER" id="PTHR34322:SF2">
    <property type="entry name" value="TRANSPOSASE IS200-LIKE DOMAIN-CONTAINING PROTEIN"/>
    <property type="match status" value="1"/>
</dbReference>
<dbReference type="InterPro" id="IPR002686">
    <property type="entry name" value="Transposase_17"/>
</dbReference>
<dbReference type="GO" id="GO:0004803">
    <property type="term" value="F:transposase activity"/>
    <property type="evidence" value="ECO:0007669"/>
    <property type="project" value="InterPro"/>
</dbReference>